<proteinExistence type="predicted"/>
<evidence type="ECO:0000256" key="2">
    <source>
        <dbReference type="SAM" id="SignalP"/>
    </source>
</evidence>
<dbReference type="EMBL" id="JASOOY020000030">
    <property type="protein sequence ID" value="MEO3717558.1"/>
    <property type="molecule type" value="Genomic_DNA"/>
</dbReference>
<evidence type="ECO:0000256" key="1">
    <source>
        <dbReference type="SAM" id="MobiDB-lite"/>
    </source>
</evidence>
<feature type="signal peptide" evidence="2">
    <location>
        <begin position="1"/>
        <end position="26"/>
    </location>
</feature>
<comment type="caution">
    <text evidence="3">The sequence shown here is derived from an EMBL/GenBank/DDBJ whole genome shotgun (WGS) entry which is preliminary data.</text>
</comment>
<dbReference type="RefSeq" id="WP_070767140.1">
    <property type="nucleotide sequence ID" value="NZ_JASOOY020000030.1"/>
</dbReference>
<keyword evidence="2" id="KW-0732">Signal</keyword>
<feature type="chain" id="PRO_5043443608" evidence="2">
    <location>
        <begin position="27"/>
        <end position="249"/>
    </location>
</feature>
<sequence length="249" mass="24931">MKKLSSTMVAAAASAGMLIGVGAATAQIPDPAPSECPAGQHFENVDGTFQCVDDAANPDPGGSSNDGIPPGVEDTQTCPDGSPRDMSKIDPATGAYGACGTSDDSGPTPEPDEDAPENDGIPPGVDDTATCPDGSPRDMSKIDPATGVYGYCPTSDDETPGDDENPGDDTPGDDENPGDEQPGEDENPGEENPGDKPDNPKNYGKKTGTKNTGLAVTGVQATALGGAALALLVGGVAATRLARKNSKDS</sequence>
<accession>A0AAW9SW92</accession>
<dbReference type="Proteomes" id="UP001223646">
    <property type="component" value="Unassembled WGS sequence"/>
</dbReference>
<protein>
    <submittedName>
        <fullName evidence="3">Intestinal mucin</fullName>
    </submittedName>
</protein>
<feature type="compositionally biased region" description="Acidic residues" evidence="1">
    <location>
        <begin position="155"/>
        <end position="189"/>
    </location>
</feature>
<reference evidence="3" key="2">
    <citation type="submission" date="2024-05" db="EMBL/GenBank/DDBJ databases">
        <authorList>
            <person name="Wolfe A."/>
        </authorList>
    </citation>
    <scope>NUCLEOTIDE SEQUENCE</scope>
    <source>
        <strain evidence="3">UMB1064</strain>
    </source>
</reference>
<name>A0AAW9SW92_CORAY</name>
<evidence type="ECO:0000313" key="3">
    <source>
        <dbReference type="EMBL" id="MEO3717558.1"/>
    </source>
</evidence>
<reference evidence="3" key="1">
    <citation type="submission" date="2023-05" db="EMBL/GenBank/DDBJ databases">
        <authorList>
            <person name="Du J."/>
        </authorList>
    </citation>
    <scope>NUCLEOTIDE SEQUENCE</scope>
    <source>
        <strain evidence="3">UMB1064</strain>
    </source>
</reference>
<gene>
    <name evidence="3" type="ORF">QP460_008150</name>
</gene>
<evidence type="ECO:0000313" key="4">
    <source>
        <dbReference type="Proteomes" id="UP001223646"/>
    </source>
</evidence>
<organism evidence="3 4">
    <name type="scientific">Corynebacterium amycolatum</name>
    <dbReference type="NCBI Taxonomy" id="43765"/>
    <lineage>
        <taxon>Bacteria</taxon>
        <taxon>Bacillati</taxon>
        <taxon>Actinomycetota</taxon>
        <taxon>Actinomycetes</taxon>
        <taxon>Mycobacteriales</taxon>
        <taxon>Corynebacteriaceae</taxon>
        <taxon>Corynebacterium</taxon>
    </lineage>
</organism>
<dbReference type="AlphaFoldDB" id="A0AAW9SW92"/>
<feature type="region of interest" description="Disordered" evidence="1">
    <location>
        <begin position="27"/>
        <end position="211"/>
    </location>
</feature>